<proteinExistence type="predicted"/>
<organism evidence="2 3">
    <name type="scientific">Cyclocybe aegerita</name>
    <name type="common">Black poplar mushroom</name>
    <name type="synonym">Agrocybe aegerita</name>
    <dbReference type="NCBI Taxonomy" id="1973307"/>
    <lineage>
        <taxon>Eukaryota</taxon>
        <taxon>Fungi</taxon>
        <taxon>Dikarya</taxon>
        <taxon>Basidiomycota</taxon>
        <taxon>Agaricomycotina</taxon>
        <taxon>Agaricomycetes</taxon>
        <taxon>Agaricomycetidae</taxon>
        <taxon>Agaricales</taxon>
        <taxon>Agaricineae</taxon>
        <taxon>Bolbitiaceae</taxon>
        <taxon>Cyclocybe</taxon>
    </lineage>
</organism>
<comment type="caution">
    <text evidence="2">The sequence shown here is derived from an EMBL/GenBank/DDBJ whole genome shotgun (WGS) entry which is preliminary data.</text>
</comment>
<evidence type="ECO:0000256" key="1">
    <source>
        <dbReference type="SAM" id="MobiDB-lite"/>
    </source>
</evidence>
<keyword evidence="3" id="KW-1185">Reference proteome</keyword>
<gene>
    <name evidence="2" type="ORF">AAE3_LOCUS193</name>
</gene>
<evidence type="ECO:0000313" key="2">
    <source>
        <dbReference type="EMBL" id="CAA7257487.1"/>
    </source>
</evidence>
<dbReference type="EMBL" id="CACVBS010000001">
    <property type="protein sequence ID" value="CAA7257487.1"/>
    <property type="molecule type" value="Genomic_DNA"/>
</dbReference>
<dbReference type="AlphaFoldDB" id="A0A8S0VSP4"/>
<feature type="region of interest" description="Disordered" evidence="1">
    <location>
        <begin position="22"/>
        <end position="74"/>
    </location>
</feature>
<feature type="region of interest" description="Disordered" evidence="1">
    <location>
        <begin position="230"/>
        <end position="252"/>
    </location>
</feature>
<reference evidence="2 3" key="1">
    <citation type="submission" date="2020-01" db="EMBL/GenBank/DDBJ databases">
        <authorList>
            <person name="Gupta K D."/>
        </authorList>
    </citation>
    <scope>NUCLEOTIDE SEQUENCE [LARGE SCALE GENOMIC DNA]</scope>
</reference>
<accession>A0A8S0VSP4</accession>
<evidence type="ECO:0000313" key="3">
    <source>
        <dbReference type="Proteomes" id="UP000467700"/>
    </source>
</evidence>
<name>A0A8S0VSP4_CYCAE</name>
<feature type="compositionally biased region" description="Polar residues" evidence="1">
    <location>
        <begin position="33"/>
        <end position="44"/>
    </location>
</feature>
<dbReference type="OrthoDB" id="3058446at2759"/>
<sequence>MSINTESSASQIAPAQVTESMGNLSINGAPDTADTNTNVSTPNYNPMFGQASLTDHLDGSAHNPITEHPSVGQPPVVQGIVRPVDFRGNLIPLFVPVAGFAYITRLDDFHFGILDPDTGKTFSIHAATLKAFISFAYKAVSIPEIPAQPLFEPLSYREFVRLLHRNPVQPNRLTVVDINGQVVSPPSAALFPIRVDFPNDKYLEEALKVRRSFGGPKRVTQVNDIILNSASNNAGNHHNDGKGKRKGKSHNKDFGNFFLPLA</sequence>
<protein>
    <submittedName>
        <fullName evidence="2">Uncharacterized protein</fullName>
    </submittedName>
</protein>
<dbReference type="Proteomes" id="UP000467700">
    <property type="component" value="Unassembled WGS sequence"/>
</dbReference>